<sequence length="222" mass="25307">MPFTASIYPKKCQRGGWQGQQEEVSRRDLAMPQSVKLIGKCQKLCSDFLRLYRKTQRTLCFYAQHSDFHIVRCSDKRYICDIGQRSPAILERPMHPQTSATFEKTGSELFPHLGADRKSMMRRIGVVCDVQRCSKAMWSRLPPRTASGLITLRHGIAQQMRNNLCSDEARLAVYDYFADYMPLDTDIEAMGIDGLRAAMSAITAAARADEIRYRARFARVTA</sequence>
<dbReference type="Proteomes" id="UP000809337">
    <property type="component" value="Unassembled WGS sequence"/>
</dbReference>
<comment type="caution">
    <text evidence="1">The sequence shown here is derived from an EMBL/GenBank/DDBJ whole genome shotgun (WGS) entry which is preliminary data.</text>
</comment>
<evidence type="ECO:0000313" key="2">
    <source>
        <dbReference type="Proteomes" id="UP000809337"/>
    </source>
</evidence>
<evidence type="ECO:0000313" key="1">
    <source>
        <dbReference type="EMBL" id="MBM2356399.1"/>
    </source>
</evidence>
<accession>A0A9Q2NKP4</accession>
<dbReference type="AlphaFoldDB" id="A0A9Q2NKP4"/>
<reference evidence="1" key="1">
    <citation type="submission" date="2021-01" db="EMBL/GenBank/DDBJ databases">
        <title>Diatom-associated Roseobacters Show Island Model of Population Structure.</title>
        <authorList>
            <person name="Qu L."/>
            <person name="Feng X."/>
            <person name="Chen Y."/>
            <person name="Li L."/>
            <person name="Wang X."/>
            <person name="Hu Z."/>
            <person name="Wang H."/>
            <person name="Luo H."/>
        </authorList>
    </citation>
    <scope>NUCLEOTIDE SEQUENCE</scope>
    <source>
        <strain evidence="1">SM26-45</strain>
    </source>
</reference>
<dbReference type="EMBL" id="JAFBWN010000015">
    <property type="protein sequence ID" value="MBM2356399.1"/>
    <property type="molecule type" value="Genomic_DNA"/>
</dbReference>
<organism evidence="1 2">
    <name type="scientific">Pseudosulfitobacter pseudonitzschiae</name>
    <dbReference type="NCBI Taxonomy" id="1402135"/>
    <lineage>
        <taxon>Bacteria</taxon>
        <taxon>Pseudomonadati</taxon>
        <taxon>Pseudomonadota</taxon>
        <taxon>Alphaproteobacteria</taxon>
        <taxon>Rhodobacterales</taxon>
        <taxon>Roseobacteraceae</taxon>
        <taxon>Pseudosulfitobacter</taxon>
    </lineage>
</organism>
<protein>
    <submittedName>
        <fullName evidence="1">Uncharacterized protein</fullName>
    </submittedName>
</protein>
<proteinExistence type="predicted"/>
<gene>
    <name evidence="1" type="ORF">JQX14_17735</name>
</gene>
<name>A0A9Q2NKP4_9RHOB</name>
<dbReference type="RefSeq" id="WP_231035292.1">
    <property type="nucleotide sequence ID" value="NZ_JAJNGX010000015.1"/>
</dbReference>